<evidence type="ECO:0000313" key="15">
    <source>
        <dbReference type="EMBL" id="MFE4106313.1"/>
    </source>
</evidence>
<comment type="function">
    <text evidence="12">DNA polymerase III is a complex, multichain enzyme responsible for most of the replicative synthesis in bacteria. This DNA polymerase also exhibits 3' to 5' exonuclease activity.</text>
</comment>
<dbReference type="PANTHER" id="PTHR11669:SF0">
    <property type="entry name" value="PROTEIN STICHEL-LIKE 2"/>
    <property type="match status" value="1"/>
</dbReference>
<dbReference type="Gene3D" id="3.40.50.300">
    <property type="entry name" value="P-loop containing nucleotide triphosphate hydrolases"/>
    <property type="match status" value="1"/>
</dbReference>
<dbReference type="CDD" id="cd18137">
    <property type="entry name" value="HLD_clamp_pol_III_gamma_tau"/>
    <property type="match status" value="1"/>
</dbReference>
<comment type="subunit">
    <text evidence="12">DNA polymerase III contains a core (composed of alpha, epsilon and theta chains) that associates with a tau subunit. This core dimerizes to form the POLIII' complex. PolIII' associates with the gamma complex (composed of gamma, delta, delta', psi and chi chains) and with the beta chain to form the complete DNA polymerase III complex.</text>
</comment>
<keyword evidence="9 12" id="KW-0239">DNA-directed DNA polymerase</keyword>
<evidence type="ECO:0000256" key="1">
    <source>
        <dbReference type="ARBA" id="ARBA00006360"/>
    </source>
</evidence>
<dbReference type="Proteomes" id="UP001600165">
    <property type="component" value="Unassembled WGS sequence"/>
</dbReference>
<reference evidence="15 16" key="1">
    <citation type="submission" date="2024-10" db="EMBL/GenBank/DDBJ databases">
        <authorList>
            <person name="Ratan Roy A."/>
            <person name="Morales Sandoval P.H."/>
            <person name="De Los Santos Villalobos S."/>
            <person name="Chakraborty S."/>
            <person name="Mukherjee J."/>
        </authorList>
    </citation>
    <scope>NUCLEOTIDE SEQUENCE [LARGE SCALE GENOMIC DNA]</scope>
    <source>
        <strain evidence="15 16">S1</strain>
    </source>
</reference>
<evidence type="ECO:0000313" key="16">
    <source>
        <dbReference type="Proteomes" id="UP001600165"/>
    </source>
</evidence>
<comment type="caution">
    <text evidence="15">The sequence shown here is derived from an EMBL/GenBank/DDBJ whole genome shotgun (WGS) entry which is preliminary data.</text>
</comment>
<sequence>MPYEPLHHKYRPQTFAQLVGQAAIATTLSNALQQNRIAPAYLFSGPRGTGKTSSARILAKSLNCLNSPQPTPEPCGTCEVCRAIANGSALDVIEIDAASNTGVDNIRELIERAQFAPVQCRHKVYVVDECHMLSTAAFNALLKTLEEPPAHVVFVLATTDPQRVLPTIISRCQRFDFRRIPLAALIEHLSWIAAQEKIAIADEAIRLVAQMAQGGLRDAESLLDQLSLLAGQVTVERVWDLVGAVPEQDLLALVQAIAADQAATVLEQTRQLLDRGREPLVVLQSLAGFYRDLLIAKTASDRSDLVAVTATTWAAMKAFGQTVALPLLLTGQQHLRQAELQVRHTTQPRLWLEVTLLGLLPSTAQTALAAAPVAQAPVAQAPVAATPSPARPSAPAKTSPPATDSPTAKPSSLVVPASPPPTPDPTPSLATSEPTQPAPTARPPDGDLAALWQTVINAVASNATQMLLRQWGCLLKFDGKQAEIGITERWLKSTKEDRLPMIEQAFQKAQGQAIAVKFTAVSTDTIRAFQDRSSVNKPTSHSSTTSPLPTPTPQPAAEPSWQTHQGQKGLISAAPAKTPETALKTQIPTDPAPPPPDSTLPVAPAPLSWQPESDLDRAVKSFAQFFNGQVVNLDTAESSANAAADQTSPTKPQSADREVPF</sequence>
<dbReference type="CDD" id="cd00009">
    <property type="entry name" value="AAA"/>
    <property type="match status" value="1"/>
</dbReference>
<dbReference type="PRINTS" id="PR01217">
    <property type="entry name" value="PRICHEXTENSN"/>
</dbReference>
<evidence type="ECO:0000256" key="5">
    <source>
        <dbReference type="ARBA" id="ARBA00022723"/>
    </source>
</evidence>
<evidence type="ECO:0000256" key="10">
    <source>
        <dbReference type="ARBA" id="ARBA00023054"/>
    </source>
</evidence>
<evidence type="ECO:0000256" key="3">
    <source>
        <dbReference type="ARBA" id="ARBA00022695"/>
    </source>
</evidence>
<dbReference type="InterPro" id="IPR012763">
    <property type="entry name" value="DNA_pol_III_sug/sutau_N"/>
</dbReference>
<dbReference type="InterPro" id="IPR027417">
    <property type="entry name" value="P-loop_NTPase"/>
</dbReference>
<protein>
    <recommendedName>
        <fullName evidence="12">DNA polymerase III subunit gamma/tau</fullName>
        <ecNumber evidence="12">2.7.7.7</ecNumber>
    </recommendedName>
</protein>
<feature type="compositionally biased region" description="Low complexity" evidence="13">
    <location>
        <begin position="538"/>
        <end position="547"/>
    </location>
</feature>
<evidence type="ECO:0000256" key="2">
    <source>
        <dbReference type="ARBA" id="ARBA00022679"/>
    </source>
</evidence>
<feature type="compositionally biased region" description="Polar residues" evidence="13">
    <location>
        <begin position="637"/>
        <end position="653"/>
    </location>
</feature>
<dbReference type="InterPro" id="IPR050238">
    <property type="entry name" value="DNA_Rep/Repair_Clamp_Loader"/>
</dbReference>
<evidence type="ECO:0000256" key="11">
    <source>
        <dbReference type="ARBA" id="ARBA00049244"/>
    </source>
</evidence>
<dbReference type="Pfam" id="PF12169">
    <property type="entry name" value="DNA_pol3_gamma3"/>
    <property type="match status" value="1"/>
</dbReference>
<evidence type="ECO:0000256" key="8">
    <source>
        <dbReference type="ARBA" id="ARBA00022840"/>
    </source>
</evidence>
<organism evidence="15 16">
    <name type="scientific">Almyronema epifaneia S1</name>
    <dbReference type="NCBI Taxonomy" id="2991925"/>
    <lineage>
        <taxon>Bacteria</taxon>
        <taxon>Bacillati</taxon>
        <taxon>Cyanobacteriota</taxon>
        <taxon>Cyanophyceae</taxon>
        <taxon>Nodosilineales</taxon>
        <taxon>Nodosilineaceae</taxon>
        <taxon>Almyronema</taxon>
        <taxon>Almyronema epifaneia</taxon>
    </lineage>
</organism>
<comment type="similarity">
    <text evidence="1 12">Belongs to the DnaX/STICHEL family.</text>
</comment>
<keyword evidence="8 12" id="KW-0067">ATP-binding</keyword>
<keyword evidence="2 12" id="KW-0808">Transferase</keyword>
<dbReference type="InterPro" id="IPR022754">
    <property type="entry name" value="DNA_pol_III_gamma-3"/>
</dbReference>
<evidence type="ECO:0000259" key="14">
    <source>
        <dbReference type="SMART" id="SM00382"/>
    </source>
</evidence>
<dbReference type="Pfam" id="PF13177">
    <property type="entry name" value="DNA_pol3_delta2"/>
    <property type="match status" value="1"/>
</dbReference>
<feature type="region of interest" description="Disordered" evidence="13">
    <location>
        <begin position="529"/>
        <end position="569"/>
    </location>
</feature>
<comment type="catalytic activity">
    <reaction evidence="11 12">
        <text>DNA(n) + a 2'-deoxyribonucleoside 5'-triphosphate = DNA(n+1) + diphosphate</text>
        <dbReference type="Rhea" id="RHEA:22508"/>
        <dbReference type="Rhea" id="RHEA-COMP:17339"/>
        <dbReference type="Rhea" id="RHEA-COMP:17340"/>
        <dbReference type="ChEBI" id="CHEBI:33019"/>
        <dbReference type="ChEBI" id="CHEBI:61560"/>
        <dbReference type="ChEBI" id="CHEBI:173112"/>
        <dbReference type="EC" id="2.7.7.7"/>
    </reaction>
</comment>
<dbReference type="SUPFAM" id="SSF52540">
    <property type="entry name" value="P-loop containing nucleoside triphosphate hydrolases"/>
    <property type="match status" value="1"/>
</dbReference>
<feature type="domain" description="AAA+ ATPase" evidence="14">
    <location>
        <begin position="37"/>
        <end position="185"/>
    </location>
</feature>
<dbReference type="InterPro" id="IPR008921">
    <property type="entry name" value="DNA_pol3_clamp-load_cplx_C"/>
</dbReference>
<dbReference type="InterPro" id="IPR054506">
    <property type="entry name" value="DnaA_N-like_STI"/>
</dbReference>
<dbReference type="NCBIfam" id="NF004046">
    <property type="entry name" value="PRK05563.1"/>
    <property type="match status" value="1"/>
</dbReference>
<keyword evidence="7" id="KW-0862">Zinc</keyword>
<dbReference type="SUPFAM" id="SSF48019">
    <property type="entry name" value="post-AAA+ oligomerization domain-like"/>
    <property type="match status" value="1"/>
</dbReference>
<evidence type="ECO:0000256" key="13">
    <source>
        <dbReference type="SAM" id="MobiDB-lite"/>
    </source>
</evidence>
<feature type="compositionally biased region" description="Pro residues" evidence="13">
    <location>
        <begin position="417"/>
        <end position="426"/>
    </location>
</feature>
<keyword evidence="16" id="KW-1185">Reference proteome</keyword>
<gene>
    <name evidence="12" type="primary">dnaX</name>
    <name evidence="15" type="ORF">ACFVKH_08500</name>
</gene>
<dbReference type="SMART" id="SM00382">
    <property type="entry name" value="AAA"/>
    <property type="match status" value="1"/>
</dbReference>
<keyword evidence="4 12" id="KW-0235">DNA replication</keyword>
<dbReference type="Gene3D" id="1.20.272.10">
    <property type="match status" value="1"/>
</dbReference>
<keyword evidence="5" id="KW-0479">Metal-binding</keyword>
<evidence type="ECO:0000256" key="7">
    <source>
        <dbReference type="ARBA" id="ARBA00022833"/>
    </source>
</evidence>
<evidence type="ECO:0000256" key="12">
    <source>
        <dbReference type="RuleBase" id="RU364063"/>
    </source>
</evidence>
<evidence type="ECO:0000256" key="4">
    <source>
        <dbReference type="ARBA" id="ARBA00022705"/>
    </source>
</evidence>
<dbReference type="NCBIfam" id="TIGR02397">
    <property type="entry name" value="dnaX_nterm"/>
    <property type="match status" value="1"/>
</dbReference>
<dbReference type="Pfam" id="PF23007">
    <property type="entry name" value="DnaA_N-like_STI"/>
    <property type="match status" value="1"/>
</dbReference>
<dbReference type="EC" id="2.7.7.7" evidence="12"/>
<keyword evidence="10" id="KW-0175">Coiled coil</keyword>
<feature type="region of interest" description="Disordered" evidence="13">
    <location>
        <begin position="384"/>
        <end position="446"/>
    </location>
</feature>
<keyword evidence="3 12" id="KW-0548">Nucleotidyltransferase</keyword>
<dbReference type="InterPro" id="IPR003593">
    <property type="entry name" value="AAA+_ATPase"/>
</dbReference>
<proteinExistence type="inferred from homology"/>
<accession>A0ABW6IDQ1</accession>
<dbReference type="Gene3D" id="1.10.8.60">
    <property type="match status" value="1"/>
</dbReference>
<feature type="compositionally biased region" description="Low complexity" evidence="13">
    <location>
        <begin position="384"/>
        <end position="416"/>
    </location>
</feature>
<dbReference type="GO" id="GO:0003887">
    <property type="term" value="F:DNA-directed DNA polymerase activity"/>
    <property type="evidence" value="ECO:0007669"/>
    <property type="project" value="UniProtKB-EC"/>
</dbReference>
<dbReference type="PANTHER" id="PTHR11669">
    <property type="entry name" value="REPLICATION FACTOR C / DNA POLYMERASE III GAMMA-TAU SUBUNIT"/>
    <property type="match status" value="1"/>
</dbReference>
<dbReference type="InterPro" id="IPR045085">
    <property type="entry name" value="HLD_clamp_pol_III_gamma_tau"/>
</dbReference>
<evidence type="ECO:0000256" key="9">
    <source>
        <dbReference type="ARBA" id="ARBA00022932"/>
    </source>
</evidence>
<name>A0ABW6IDQ1_9CYAN</name>
<dbReference type="NCBIfam" id="NF011510">
    <property type="entry name" value="PRK14948.1"/>
    <property type="match status" value="1"/>
</dbReference>
<dbReference type="Pfam" id="PF22608">
    <property type="entry name" value="DNAX_ATPase_lid"/>
    <property type="match status" value="1"/>
</dbReference>
<evidence type="ECO:0000256" key="6">
    <source>
        <dbReference type="ARBA" id="ARBA00022741"/>
    </source>
</evidence>
<feature type="region of interest" description="Disordered" evidence="13">
    <location>
        <begin position="582"/>
        <end position="612"/>
    </location>
</feature>
<dbReference type="RefSeq" id="WP_377963948.1">
    <property type="nucleotide sequence ID" value="NZ_JBHZOL010000061.1"/>
</dbReference>
<keyword evidence="6 12" id="KW-0547">Nucleotide-binding</keyword>
<dbReference type="EMBL" id="JBHZOL010000061">
    <property type="protein sequence ID" value="MFE4106313.1"/>
    <property type="molecule type" value="Genomic_DNA"/>
</dbReference>
<feature type="region of interest" description="Disordered" evidence="13">
    <location>
        <begin position="637"/>
        <end position="661"/>
    </location>
</feature>